<keyword evidence="11" id="KW-1185">Reference proteome</keyword>
<evidence type="ECO:0000256" key="3">
    <source>
        <dbReference type="ARBA" id="ARBA00022989"/>
    </source>
</evidence>
<accession>A0A1Y2I456</accession>
<comment type="subcellular location">
    <subcellularLocation>
        <location evidence="1">Membrane</location>
        <topology evidence="1">Multi-pass membrane protein</topology>
    </subcellularLocation>
</comment>
<sequence length="583" mass="63955">MALAAQNLGLYMCSGAATATALSDKSSFPTMFRTIPSDGLQGIALAKFVKAMGWSSCSVVASSSAYGRSIADAFLLTADQLQVNVATMQVINFDQAVQEAEKGSTTSLKLPAQTVAEAGARIVMFFGEPTEFTAFAPVAKSSGIIGSDWVWIGSEAISGVITPDMTQEAKDLARGMMHIFPTEFQNAAEANSLLTRYKRIKPAATRLEPYSGFHVDCLYGLTHMFIEILKSGSSTDAVLGRNPAARVPLSRGLKPFDGLSGRVTFDGNGDRKGSYRMLNVWDNQATPVYEIDVEGEVKEIKAPKYFSGSTERPADRPDSLIMFLRFSRFGAWIVCFIVAAVILAVIVSTAMVLRQWNSRIVNEYGQGVLIFIAIGLSLVLGSTVSWIDIQTRLSCNISLWGIALGFEMIVVPLLYRTYYTWTTFENTILRRNTVRSTFLRTLPFVGIFLIQPVILGLWTLFAPSNRDPFQQCRPSRSFASQPTLFAQCLQVDHDCLEHAPAVRPSVLDELNTLPVGSRPCTSLRTLCRHQPCIFVRHPLSTGRFLLSGILARLLLGAHGRRNLRLYLHLGYDPGAHHSAAAQT</sequence>
<name>A0A1Y2I456_9FUNG</name>
<evidence type="ECO:0000256" key="6">
    <source>
        <dbReference type="ARBA" id="ARBA00023180"/>
    </source>
</evidence>
<dbReference type="SUPFAM" id="SSF53822">
    <property type="entry name" value="Periplasmic binding protein-like I"/>
    <property type="match status" value="1"/>
</dbReference>
<evidence type="ECO:0000256" key="2">
    <source>
        <dbReference type="ARBA" id="ARBA00022692"/>
    </source>
</evidence>
<evidence type="ECO:0000256" key="5">
    <source>
        <dbReference type="ARBA" id="ARBA00023170"/>
    </source>
</evidence>
<evidence type="ECO:0000256" key="1">
    <source>
        <dbReference type="ARBA" id="ARBA00004141"/>
    </source>
</evidence>
<dbReference type="InterPro" id="IPR017978">
    <property type="entry name" value="GPCR_3_C"/>
</dbReference>
<dbReference type="InterPro" id="IPR050726">
    <property type="entry name" value="mGluR"/>
</dbReference>
<feature type="transmembrane region" description="Helical" evidence="7">
    <location>
        <begin position="329"/>
        <end position="353"/>
    </location>
</feature>
<evidence type="ECO:0000259" key="8">
    <source>
        <dbReference type="Pfam" id="PF00003"/>
    </source>
</evidence>
<feature type="transmembrane region" description="Helical" evidence="7">
    <location>
        <begin position="399"/>
        <end position="418"/>
    </location>
</feature>
<keyword evidence="2 7" id="KW-0812">Transmembrane</keyword>
<dbReference type="GO" id="GO:0016020">
    <property type="term" value="C:membrane"/>
    <property type="evidence" value="ECO:0007669"/>
    <property type="project" value="UniProtKB-SubCell"/>
</dbReference>
<evidence type="ECO:0000313" key="11">
    <source>
        <dbReference type="Proteomes" id="UP000193411"/>
    </source>
</evidence>
<dbReference type="AlphaFoldDB" id="A0A1Y2I456"/>
<dbReference type="InterPro" id="IPR000337">
    <property type="entry name" value="GPCR_3"/>
</dbReference>
<evidence type="ECO:0000256" key="7">
    <source>
        <dbReference type="SAM" id="Phobius"/>
    </source>
</evidence>
<gene>
    <name evidence="10" type="ORF">BCR44DRAFT_1008667</name>
</gene>
<dbReference type="Pfam" id="PF01094">
    <property type="entry name" value="ANF_receptor"/>
    <property type="match status" value="1"/>
</dbReference>
<feature type="domain" description="G-protein coupled receptors family 3 profile" evidence="8">
    <location>
        <begin position="331"/>
        <end position="472"/>
    </location>
</feature>
<keyword evidence="5" id="KW-0675">Receptor</keyword>
<dbReference type="PANTHER" id="PTHR24060">
    <property type="entry name" value="METABOTROPIC GLUTAMATE RECEPTOR"/>
    <property type="match status" value="1"/>
</dbReference>
<comment type="caution">
    <text evidence="10">The sequence shown here is derived from an EMBL/GenBank/DDBJ whole genome shotgun (WGS) entry which is preliminary data.</text>
</comment>
<dbReference type="Proteomes" id="UP000193411">
    <property type="component" value="Unassembled WGS sequence"/>
</dbReference>
<proteinExistence type="predicted"/>
<dbReference type="InterPro" id="IPR028082">
    <property type="entry name" value="Peripla_BP_I"/>
</dbReference>
<protein>
    <submittedName>
        <fullName evidence="10">Periplasmic binding protein-like I</fullName>
    </submittedName>
</protein>
<organism evidence="10 11">
    <name type="scientific">Catenaria anguillulae PL171</name>
    <dbReference type="NCBI Taxonomy" id="765915"/>
    <lineage>
        <taxon>Eukaryota</taxon>
        <taxon>Fungi</taxon>
        <taxon>Fungi incertae sedis</taxon>
        <taxon>Blastocladiomycota</taxon>
        <taxon>Blastocladiomycetes</taxon>
        <taxon>Blastocladiales</taxon>
        <taxon>Catenariaceae</taxon>
        <taxon>Catenaria</taxon>
    </lineage>
</organism>
<feature type="domain" description="Receptor ligand binding region" evidence="9">
    <location>
        <begin position="2"/>
        <end position="280"/>
    </location>
</feature>
<feature type="transmembrane region" description="Helical" evidence="7">
    <location>
        <begin position="365"/>
        <end position="387"/>
    </location>
</feature>
<reference evidence="10 11" key="1">
    <citation type="submission" date="2016-07" db="EMBL/GenBank/DDBJ databases">
        <title>Pervasive Adenine N6-methylation of Active Genes in Fungi.</title>
        <authorList>
            <consortium name="DOE Joint Genome Institute"/>
            <person name="Mondo S.J."/>
            <person name="Dannebaum R.O."/>
            <person name="Kuo R.C."/>
            <person name="Labutti K."/>
            <person name="Haridas S."/>
            <person name="Kuo A."/>
            <person name="Salamov A."/>
            <person name="Ahrendt S.R."/>
            <person name="Lipzen A."/>
            <person name="Sullivan W."/>
            <person name="Andreopoulos W.B."/>
            <person name="Clum A."/>
            <person name="Lindquist E."/>
            <person name="Daum C."/>
            <person name="Ramamoorthy G.K."/>
            <person name="Gryganskyi A."/>
            <person name="Culley D."/>
            <person name="Magnuson J.K."/>
            <person name="James T.Y."/>
            <person name="O'Malley M.A."/>
            <person name="Stajich J.E."/>
            <person name="Spatafora J.W."/>
            <person name="Visel A."/>
            <person name="Grigoriev I.V."/>
        </authorList>
    </citation>
    <scope>NUCLEOTIDE SEQUENCE [LARGE SCALE GENOMIC DNA]</scope>
    <source>
        <strain evidence="10 11">PL171</strain>
    </source>
</reference>
<dbReference type="InterPro" id="IPR001828">
    <property type="entry name" value="ANF_lig-bd_rcpt"/>
</dbReference>
<dbReference type="PRINTS" id="PR00248">
    <property type="entry name" value="GPCRMGR"/>
</dbReference>
<dbReference type="EMBL" id="MCFL01000001">
    <property type="protein sequence ID" value="ORZ41519.1"/>
    <property type="molecule type" value="Genomic_DNA"/>
</dbReference>
<dbReference type="STRING" id="765915.A0A1Y2I456"/>
<keyword evidence="4 7" id="KW-0472">Membrane</keyword>
<keyword evidence="3 7" id="KW-1133">Transmembrane helix</keyword>
<dbReference type="OrthoDB" id="2148698at2759"/>
<dbReference type="Gene3D" id="3.40.50.2300">
    <property type="match status" value="2"/>
</dbReference>
<evidence type="ECO:0000259" key="9">
    <source>
        <dbReference type="Pfam" id="PF01094"/>
    </source>
</evidence>
<dbReference type="Pfam" id="PF00003">
    <property type="entry name" value="7tm_3"/>
    <property type="match status" value="1"/>
</dbReference>
<feature type="transmembrane region" description="Helical" evidence="7">
    <location>
        <begin position="438"/>
        <end position="461"/>
    </location>
</feature>
<dbReference type="GO" id="GO:0004930">
    <property type="term" value="F:G protein-coupled receptor activity"/>
    <property type="evidence" value="ECO:0007669"/>
    <property type="project" value="InterPro"/>
</dbReference>
<evidence type="ECO:0000256" key="4">
    <source>
        <dbReference type="ARBA" id="ARBA00023136"/>
    </source>
</evidence>
<evidence type="ECO:0000313" key="10">
    <source>
        <dbReference type="EMBL" id="ORZ41519.1"/>
    </source>
</evidence>
<keyword evidence="6" id="KW-0325">Glycoprotein</keyword>